<dbReference type="RefSeq" id="WP_098176373.1">
    <property type="nucleotide sequence ID" value="NZ_NUEQ01000025.1"/>
</dbReference>
<gene>
    <name evidence="1" type="ORF">CN689_14320</name>
</gene>
<protein>
    <submittedName>
        <fullName evidence="1">Uncharacterized protein</fullName>
    </submittedName>
</protein>
<dbReference type="AlphaFoldDB" id="A0AAX0S087"/>
<reference evidence="1 2" key="1">
    <citation type="submission" date="2017-09" db="EMBL/GenBank/DDBJ databases">
        <title>Large-scale bioinformatics analysis of Bacillus genomes uncovers conserved roles of natural products in bacterial physiology.</title>
        <authorList>
            <consortium name="Agbiome Team Llc"/>
            <person name="Bleich R.M."/>
            <person name="Kirk G.J."/>
            <person name="Santa Maria K.C."/>
            <person name="Allen S.E."/>
            <person name="Farag S."/>
            <person name="Shank E.A."/>
            <person name="Bowers A."/>
        </authorList>
    </citation>
    <scope>NUCLEOTIDE SEQUENCE [LARGE SCALE GENOMIC DNA]</scope>
    <source>
        <strain evidence="1 2">AFS003229</strain>
    </source>
</reference>
<dbReference type="EMBL" id="NUEQ01000025">
    <property type="protein sequence ID" value="PEJ32300.1"/>
    <property type="molecule type" value="Genomic_DNA"/>
</dbReference>
<dbReference type="Proteomes" id="UP000220106">
    <property type="component" value="Unassembled WGS sequence"/>
</dbReference>
<sequence>MREPIKDGEVRPSENGVALVIGVWQDGEDIHIVQEKGFRSSVNNKEGSVRNHRNLYKHLKNLLQENGKWKEKE</sequence>
<name>A0AAX0S087_9BACI</name>
<evidence type="ECO:0000313" key="2">
    <source>
        <dbReference type="Proteomes" id="UP000220106"/>
    </source>
</evidence>
<accession>A0AAX0S087</accession>
<comment type="caution">
    <text evidence="1">The sequence shown here is derived from an EMBL/GenBank/DDBJ whole genome shotgun (WGS) entry which is preliminary data.</text>
</comment>
<organism evidence="1 2">
    <name type="scientific">Peribacillus butanolivorans</name>
    <dbReference type="NCBI Taxonomy" id="421767"/>
    <lineage>
        <taxon>Bacteria</taxon>
        <taxon>Bacillati</taxon>
        <taxon>Bacillota</taxon>
        <taxon>Bacilli</taxon>
        <taxon>Bacillales</taxon>
        <taxon>Bacillaceae</taxon>
        <taxon>Peribacillus</taxon>
    </lineage>
</organism>
<proteinExistence type="predicted"/>
<evidence type="ECO:0000313" key="1">
    <source>
        <dbReference type="EMBL" id="PEJ32300.1"/>
    </source>
</evidence>